<dbReference type="InterPro" id="IPR027417">
    <property type="entry name" value="P-loop_NTPase"/>
</dbReference>
<dbReference type="EMBL" id="CP039291">
    <property type="protein sequence ID" value="QCB95472.1"/>
    <property type="molecule type" value="Genomic_DNA"/>
</dbReference>
<keyword evidence="1" id="KW-0418">Kinase</keyword>
<organism evidence="1 2">
    <name type="scientific">Cellulomonas shaoxiangyii</name>
    <dbReference type="NCBI Taxonomy" id="2566013"/>
    <lineage>
        <taxon>Bacteria</taxon>
        <taxon>Bacillati</taxon>
        <taxon>Actinomycetota</taxon>
        <taxon>Actinomycetes</taxon>
        <taxon>Micrococcales</taxon>
        <taxon>Cellulomonadaceae</taxon>
        <taxon>Cellulomonas</taxon>
    </lineage>
</organism>
<keyword evidence="2" id="KW-1185">Reference proteome</keyword>
<dbReference type="SUPFAM" id="SSF52540">
    <property type="entry name" value="P-loop containing nucleoside triphosphate hydrolases"/>
    <property type="match status" value="1"/>
</dbReference>
<dbReference type="Gene3D" id="3.40.50.300">
    <property type="entry name" value="P-loop containing nucleotide triphosphate hydrolases"/>
    <property type="match status" value="1"/>
</dbReference>
<reference evidence="1 2" key="1">
    <citation type="submission" date="2019-04" db="EMBL/GenBank/DDBJ databases">
        <title>Isolation and identification of Cellulomonas shaoxiangyii sp. Nov. isolated from feces of the Tibetan antelopes (Pantholops hodgsonii) in the Qinghai-Tibet plateau of China.</title>
        <authorList>
            <person name="Tian Z."/>
        </authorList>
    </citation>
    <scope>NUCLEOTIDE SEQUENCE [LARGE SCALE GENOMIC DNA]</scope>
    <source>
        <strain evidence="1 2">Z28</strain>
    </source>
</reference>
<dbReference type="Proteomes" id="UP000296469">
    <property type="component" value="Chromosome"/>
</dbReference>
<accession>A0A4P7SMI7</accession>
<sequence>MARVVRGLPARRRALLAVDGIGASGKSTFAAALAGHVRTRPVVLLHADDFFHPAAVRHARGRFSPEGFWLDTYDYDALVSWALGPLCRGGTGLYRRASFDRDTGAATCPDVEQAPEDALVVVEGTFLHRDELATFWDASVYLDVPTDVAERRMRQRGGLDEQLADALLARYAGAQRLYLAHARPWERASVVVDNTDPTAPAVIAPARAHAAR</sequence>
<protein>
    <submittedName>
        <fullName evidence="1">Uridine kinase</fullName>
    </submittedName>
</protein>
<evidence type="ECO:0000313" key="1">
    <source>
        <dbReference type="EMBL" id="QCB95472.1"/>
    </source>
</evidence>
<evidence type="ECO:0000313" key="2">
    <source>
        <dbReference type="Proteomes" id="UP000296469"/>
    </source>
</evidence>
<dbReference type="GO" id="GO:0016301">
    <property type="term" value="F:kinase activity"/>
    <property type="evidence" value="ECO:0007669"/>
    <property type="project" value="UniProtKB-KW"/>
</dbReference>
<name>A0A4P7SMI7_9CELL</name>
<dbReference type="OrthoDB" id="572586at2"/>
<gene>
    <name evidence="1" type="ORF">E5225_15835</name>
</gene>
<dbReference type="AlphaFoldDB" id="A0A4P7SMI7"/>
<proteinExistence type="predicted"/>
<keyword evidence="1" id="KW-0808">Transferase</keyword>
<dbReference type="KEGG" id="celz:E5225_15835"/>